<keyword evidence="1" id="KW-1133">Transmembrane helix</keyword>
<dbReference type="AlphaFoldDB" id="A0A1G7YD83"/>
<name>A0A1G7YD83_9BURK</name>
<feature type="transmembrane region" description="Helical" evidence="1">
    <location>
        <begin position="6"/>
        <end position="31"/>
    </location>
</feature>
<gene>
    <name evidence="2" type="ORF">SAMN05216466_106142</name>
</gene>
<evidence type="ECO:0000313" key="2">
    <source>
        <dbReference type="EMBL" id="SDG94518.1"/>
    </source>
</evidence>
<evidence type="ECO:0000256" key="1">
    <source>
        <dbReference type="SAM" id="Phobius"/>
    </source>
</evidence>
<evidence type="ECO:0000313" key="3">
    <source>
        <dbReference type="Proteomes" id="UP000199706"/>
    </source>
</evidence>
<accession>A0A1G7YD83</accession>
<feature type="transmembrane region" description="Helical" evidence="1">
    <location>
        <begin position="84"/>
        <end position="104"/>
    </location>
</feature>
<dbReference type="Proteomes" id="UP000199706">
    <property type="component" value="Unassembled WGS sequence"/>
</dbReference>
<keyword evidence="1" id="KW-0472">Membrane</keyword>
<keyword evidence="1" id="KW-0812">Transmembrane</keyword>
<reference evidence="2 3" key="1">
    <citation type="submission" date="2016-10" db="EMBL/GenBank/DDBJ databases">
        <authorList>
            <person name="de Groot N.N."/>
        </authorList>
    </citation>
    <scope>NUCLEOTIDE SEQUENCE [LARGE SCALE GENOMIC DNA]</scope>
    <source>
        <strain evidence="2 3">LMG 2247</strain>
    </source>
</reference>
<protein>
    <submittedName>
        <fullName evidence="2">Uncharacterized protein</fullName>
    </submittedName>
</protein>
<proteinExistence type="predicted"/>
<sequence length="183" mass="20040">MIRELSFWVLAVADGGVIGLSLLTSLVYLAAIVATRKGWKALFIKSFTTTDWALFVIYSWIFVALIAFQRSVGESVWTIAQKGNLFISLVALVYMLFGGLPRALRKFGTAQAMNARIAEAMRAVFGEVAERKGRPMLHEGFALKVHDLMKQHGCDVGTAMALILPPEASAADRAFLAKMTARS</sequence>
<organism evidence="2 3">
    <name type="scientific">Paraburkholderia phenazinium</name>
    <dbReference type="NCBI Taxonomy" id="60549"/>
    <lineage>
        <taxon>Bacteria</taxon>
        <taxon>Pseudomonadati</taxon>
        <taxon>Pseudomonadota</taxon>
        <taxon>Betaproteobacteria</taxon>
        <taxon>Burkholderiales</taxon>
        <taxon>Burkholderiaceae</taxon>
        <taxon>Paraburkholderia</taxon>
    </lineage>
</organism>
<feature type="transmembrane region" description="Helical" evidence="1">
    <location>
        <begin position="52"/>
        <end position="72"/>
    </location>
</feature>
<dbReference type="EMBL" id="FNCJ01000006">
    <property type="protein sequence ID" value="SDG94518.1"/>
    <property type="molecule type" value="Genomic_DNA"/>
</dbReference>